<evidence type="ECO:0000313" key="2">
    <source>
        <dbReference type="EMBL" id="AXF96474.1"/>
    </source>
</evidence>
<protein>
    <submittedName>
        <fullName evidence="2">Uncharacterized protein</fullName>
    </submittedName>
</protein>
<evidence type="ECO:0000256" key="1">
    <source>
        <dbReference type="SAM" id="MobiDB-lite"/>
    </source>
</evidence>
<feature type="region of interest" description="Disordered" evidence="1">
    <location>
        <begin position="168"/>
        <end position="198"/>
    </location>
</feature>
<dbReference type="RefSeq" id="WP_114565081.1">
    <property type="nucleotide sequence ID" value="NZ_CP031088.1"/>
</dbReference>
<dbReference type="EMBL" id="CP031088">
    <property type="protein sequence ID" value="AXF96474.1"/>
    <property type="molecule type" value="Genomic_DNA"/>
</dbReference>
<dbReference type="Proteomes" id="UP000253689">
    <property type="component" value="Chromosome"/>
</dbReference>
<sequence length="198" mass="23360">MENKKITTAELIRKYFDEVVTSSGIDPQKRPHVALQWAREKELWAQEADAIVQKQLLQALANNNKIQIQQVQRQQELSLRDLQQIRLNELKKREEYLVTLSKPVKLPKINKKILNSEVTKLESQAKPVFKNRNDINKISTAEDNYGTIFMREIGRALLDEYNMYHQPQEQESSLLSTEKSIKSKRQRYFHKKGPKSRW</sequence>
<dbReference type="AlphaFoldDB" id="A0A345DQI3"/>
<name>A0A345DQI3_9MOLU</name>
<evidence type="ECO:0000313" key="3">
    <source>
        <dbReference type="Proteomes" id="UP000253689"/>
    </source>
</evidence>
<keyword evidence="3" id="KW-1185">Reference proteome</keyword>
<feature type="compositionally biased region" description="Basic residues" evidence="1">
    <location>
        <begin position="182"/>
        <end position="198"/>
    </location>
</feature>
<reference evidence="3" key="1">
    <citation type="submission" date="2018-07" db="EMBL/GenBank/DDBJ databases">
        <title>Complete Genome Sequence of Spiroplasma phoeniceum.</title>
        <authorList>
            <person name="Davis R.E."/>
            <person name="Shao J.Y."/>
            <person name="Zhao Y."/>
            <person name="Silver A."/>
            <person name="Stump z."/>
            <person name="Gasparich G."/>
        </authorList>
    </citation>
    <scope>NUCLEOTIDE SEQUENCE [LARGE SCALE GENOMIC DNA]</scope>
    <source>
        <strain evidence="3">P40</strain>
    </source>
</reference>
<proteinExistence type="predicted"/>
<accession>A0A345DQI3</accession>
<gene>
    <name evidence="2" type="ORF">SDAV_001507</name>
</gene>
<organism evidence="2 3">
    <name type="scientific">Spiroplasma phoeniceum P40</name>
    <dbReference type="NCBI Taxonomy" id="1276259"/>
    <lineage>
        <taxon>Bacteria</taxon>
        <taxon>Bacillati</taxon>
        <taxon>Mycoplasmatota</taxon>
        <taxon>Mollicutes</taxon>
        <taxon>Entomoplasmatales</taxon>
        <taxon>Spiroplasmataceae</taxon>
        <taxon>Spiroplasma</taxon>
    </lineage>
</organism>
<dbReference type="KEGG" id="sphh:SDAV_001507"/>
<feature type="compositionally biased region" description="Polar residues" evidence="1">
    <location>
        <begin position="168"/>
        <end position="178"/>
    </location>
</feature>